<evidence type="ECO:0000313" key="3">
    <source>
        <dbReference type="Proteomes" id="UP001243330"/>
    </source>
</evidence>
<comment type="caution">
    <text evidence="2">The sequence shown here is derived from an EMBL/GenBank/DDBJ whole genome shotgun (WGS) entry which is preliminary data.</text>
</comment>
<keyword evidence="3" id="KW-1185">Reference proteome</keyword>
<proteinExistence type="predicted"/>
<name>A0AAD9EKG1_9PEZI</name>
<accession>A0AAD9EKG1</accession>
<protein>
    <submittedName>
        <fullName evidence="2">Uncharacterized protein</fullName>
    </submittedName>
</protein>
<feature type="region of interest" description="Disordered" evidence="1">
    <location>
        <begin position="1"/>
        <end position="30"/>
    </location>
</feature>
<gene>
    <name evidence="2" type="ORF">CCHR01_05596</name>
</gene>
<dbReference type="AlphaFoldDB" id="A0AAD9EKG1"/>
<dbReference type="Proteomes" id="UP001243330">
    <property type="component" value="Unassembled WGS sequence"/>
</dbReference>
<organism evidence="2 3">
    <name type="scientific">Colletotrichum chrysophilum</name>
    <dbReference type="NCBI Taxonomy" id="1836956"/>
    <lineage>
        <taxon>Eukaryota</taxon>
        <taxon>Fungi</taxon>
        <taxon>Dikarya</taxon>
        <taxon>Ascomycota</taxon>
        <taxon>Pezizomycotina</taxon>
        <taxon>Sordariomycetes</taxon>
        <taxon>Hypocreomycetidae</taxon>
        <taxon>Glomerellales</taxon>
        <taxon>Glomerellaceae</taxon>
        <taxon>Colletotrichum</taxon>
        <taxon>Colletotrichum gloeosporioides species complex</taxon>
    </lineage>
</organism>
<reference evidence="2" key="1">
    <citation type="submission" date="2023-01" db="EMBL/GenBank/DDBJ databases">
        <title>Colletotrichum chrysophilum M932 genome sequence.</title>
        <authorList>
            <person name="Baroncelli R."/>
        </authorList>
    </citation>
    <scope>NUCLEOTIDE SEQUENCE</scope>
    <source>
        <strain evidence="2">M932</strain>
    </source>
</reference>
<evidence type="ECO:0000256" key="1">
    <source>
        <dbReference type="SAM" id="MobiDB-lite"/>
    </source>
</evidence>
<dbReference type="EMBL" id="JAQOWY010000089">
    <property type="protein sequence ID" value="KAK1851805.1"/>
    <property type="molecule type" value="Genomic_DNA"/>
</dbReference>
<evidence type="ECO:0000313" key="2">
    <source>
        <dbReference type="EMBL" id="KAK1851805.1"/>
    </source>
</evidence>
<feature type="region of interest" description="Disordered" evidence="1">
    <location>
        <begin position="57"/>
        <end position="97"/>
    </location>
</feature>
<sequence>MSRVQYSGGEIQGPGSGVDPNGPRCRTDAKTAETMGRLHVKAFAVSLVFGCGKPLHRHDGSSLSGNLSSRQRHVITQRQSQGDSRRRRSVKSLSAIGYSMSTRAPAVSISTAEGGRSPGAR</sequence>